<dbReference type="GO" id="GO:0016987">
    <property type="term" value="F:sigma factor activity"/>
    <property type="evidence" value="ECO:0007669"/>
    <property type="project" value="UniProtKB-KW"/>
</dbReference>
<evidence type="ECO:0000256" key="4">
    <source>
        <dbReference type="ARBA" id="ARBA00023125"/>
    </source>
</evidence>
<evidence type="ECO:0000313" key="8">
    <source>
        <dbReference type="Proteomes" id="UP000264006"/>
    </source>
</evidence>
<dbReference type="InterPro" id="IPR014284">
    <property type="entry name" value="RNA_pol_sigma-70_dom"/>
</dbReference>
<dbReference type="SUPFAM" id="SSF88946">
    <property type="entry name" value="Sigma2 domain of RNA polymerase sigma factors"/>
    <property type="match status" value="1"/>
</dbReference>
<accession>A0A346Y0P5</accession>
<keyword evidence="5" id="KW-0804">Transcription</keyword>
<dbReference type="EMBL" id="CP031165">
    <property type="protein sequence ID" value="AXV08042.1"/>
    <property type="molecule type" value="Genomic_DNA"/>
</dbReference>
<evidence type="ECO:0000256" key="1">
    <source>
        <dbReference type="ARBA" id="ARBA00010641"/>
    </source>
</evidence>
<gene>
    <name evidence="7" type="ORF">DVS28_a3367</name>
</gene>
<keyword evidence="3" id="KW-0731">Sigma factor</keyword>
<dbReference type="InterPro" id="IPR036388">
    <property type="entry name" value="WH-like_DNA-bd_sf"/>
</dbReference>
<evidence type="ECO:0000313" key="7">
    <source>
        <dbReference type="EMBL" id="AXV08042.1"/>
    </source>
</evidence>
<dbReference type="Gene3D" id="1.10.1740.10">
    <property type="match status" value="1"/>
</dbReference>
<dbReference type="InterPro" id="IPR013324">
    <property type="entry name" value="RNA_pol_sigma_r3/r4-like"/>
</dbReference>
<evidence type="ECO:0000256" key="5">
    <source>
        <dbReference type="ARBA" id="ARBA00023163"/>
    </source>
</evidence>
<dbReference type="InterPro" id="IPR007627">
    <property type="entry name" value="RNA_pol_sigma70_r2"/>
</dbReference>
<evidence type="ECO:0000256" key="3">
    <source>
        <dbReference type="ARBA" id="ARBA00023082"/>
    </source>
</evidence>
<dbReference type="GO" id="GO:0006352">
    <property type="term" value="P:DNA-templated transcription initiation"/>
    <property type="evidence" value="ECO:0007669"/>
    <property type="project" value="InterPro"/>
</dbReference>
<keyword evidence="2" id="KW-0805">Transcription regulation</keyword>
<dbReference type="InterPro" id="IPR039425">
    <property type="entry name" value="RNA_pol_sigma-70-like"/>
</dbReference>
<comment type="similarity">
    <text evidence="1">Belongs to the sigma-70 factor family. ECF subfamily.</text>
</comment>
<dbReference type="AlphaFoldDB" id="A0A346Y0P5"/>
<dbReference type="KEGG" id="euz:DVS28_a3367"/>
<feature type="domain" description="RNA polymerase sigma-70 region 2" evidence="6">
    <location>
        <begin position="3"/>
        <end position="68"/>
    </location>
</feature>
<evidence type="ECO:0000259" key="6">
    <source>
        <dbReference type="Pfam" id="PF04542"/>
    </source>
</evidence>
<proteinExistence type="inferred from homology"/>
<reference evidence="7 8" key="1">
    <citation type="submission" date="2018-09" db="EMBL/GenBank/DDBJ databases">
        <title>Complete genome sequence of Euzebya sp. DY32-46 isolated from seawater of Pacific Ocean.</title>
        <authorList>
            <person name="Xu L."/>
            <person name="Wu Y.-H."/>
            <person name="Xu X.-W."/>
        </authorList>
    </citation>
    <scope>NUCLEOTIDE SEQUENCE [LARGE SCALE GENOMIC DNA]</scope>
    <source>
        <strain evidence="7 8">DY32-46</strain>
    </source>
</reference>
<keyword evidence="8" id="KW-1185">Reference proteome</keyword>
<dbReference type="NCBIfam" id="TIGR02937">
    <property type="entry name" value="sigma70-ECF"/>
    <property type="match status" value="1"/>
</dbReference>
<evidence type="ECO:0000256" key="2">
    <source>
        <dbReference type="ARBA" id="ARBA00023015"/>
    </source>
</evidence>
<name>A0A346Y0P5_9ACTN</name>
<sequence length="163" mass="18631">MDLLERYERLVFSVPLNYGLSRDEAADIAQSVFTELLRNIDSVRDPSALGSWLATVARRTTWRTISRRTPDRLSVDTVDPDPDVDPWHDWMDTWTDRTWVVEAVLALASPCRDLLVSLYLDPDQPTYEEVATRMGRPLGSIGPTRGRCLDKLRMAMIDLDEHA</sequence>
<dbReference type="Pfam" id="PF04542">
    <property type="entry name" value="Sigma70_r2"/>
    <property type="match status" value="1"/>
</dbReference>
<dbReference type="SUPFAM" id="SSF88659">
    <property type="entry name" value="Sigma3 and sigma4 domains of RNA polymerase sigma factors"/>
    <property type="match status" value="1"/>
</dbReference>
<protein>
    <submittedName>
        <fullName evidence="7">Putative RNA polymerase sigma factor</fullName>
    </submittedName>
</protein>
<organism evidence="7 8">
    <name type="scientific">Euzebya pacifica</name>
    <dbReference type="NCBI Taxonomy" id="1608957"/>
    <lineage>
        <taxon>Bacteria</taxon>
        <taxon>Bacillati</taxon>
        <taxon>Actinomycetota</taxon>
        <taxon>Nitriliruptoria</taxon>
        <taxon>Euzebyales</taxon>
    </lineage>
</organism>
<keyword evidence="4" id="KW-0238">DNA-binding</keyword>
<dbReference type="Gene3D" id="1.10.10.10">
    <property type="entry name" value="Winged helix-like DNA-binding domain superfamily/Winged helix DNA-binding domain"/>
    <property type="match status" value="1"/>
</dbReference>
<dbReference type="PANTHER" id="PTHR43133">
    <property type="entry name" value="RNA POLYMERASE ECF-TYPE SIGMA FACTO"/>
    <property type="match status" value="1"/>
</dbReference>
<dbReference type="Proteomes" id="UP000264006">
    <property type="component" value="Chromosome"/>
</dbReference>
<dbReference type="GO" id="GO:0003677">
    <property type="term" value="F:DNA binding"/>
    <property type="evidence" value="ECO:0007669"/>
    <property type="project" value="UniProtKB-KW"/>
</dbReference>
<dbReference type="PANTHER" id="PTHR43133:SF8">
    <property type="entry name" value="RNA POLYMERASE SIGMA FACTOR HI_1459-RELATED"/>
    <property type="match status" value="1"/>
</dbReference>
<dbReference type="InterPro" id="IPR013325">
    <property type="entry name" value="RNA_pol_sigma_r2"/>
</dbReference>